<organism evidence="5 6">
    <name type="scientific">Bombardia bombarda</name>
    <dbReference type="NCBI Taxonomy" id="252184"/>
    <lineage>
        <taxon>Eukaryota</taxon>
        <taxon>Fungi</taxon>
        <taxon>Dikarya</taxon>
        <taxon>Ascomycota</taxon>
        <taxon>Pezizomycotina</taxon>
        <taxon>Sordariomycetes</taxon>
        <taxon>Sordariomycetidae</taxon>
        <taxon>Sordariales</taxon>
        <taxon>Lasiosphaeriaceae</taxon>
        <taxon>Bombardia</taxon>
    </lineage>
</organism>
<evidence type="ECO:0000313" key="6">
    <source>
        <dbReference type="Proteomes" id="UP001174934"/>
    </source>
</evidence>
<protein>
    <recommendedName>
        <fullName evidence="7">Ribosomal protein S15</fullName>
    </recommendedName>
</protein>
<evidence type="ECO:0000313" key="5">
    <source>
        <dbReference type="EMBL" id="KAK0634814.1"/>
    </source>
</evidence>
<dbReference type="GO" id="GO:1990904">
    <property type="term" value="C:ribonucleoprotein complex"/>
    <property type="evidence" value="ECO:0007669"/>
    <property type="project" value="UniProtKB-KW"/>
</dbReference>
<dbReference type="AlphaFoldDB" id="A0AA39XIU4"/>
<evidence type="ECO:0000256" key="2">
    <source>
        <dbReference type="ARBA" id="ARBA00022980"/>
    </source>
</evidence>
<dbReference type="SUPFAM" id="SSF47060">
    <property type="entry name" value="S15/NS1 RNA-binding domain"/>
    <property type="match status" value="1"/>
</dbReference>
<dbReference type="Proteomes" id="UP001174934">
    <property type="component" value="Unassembled WGS sequence"/>
</dbReference>
<dbReference type="GO" id="GO:0003735">
    <property type="term" value="F:structural constituent of ribosome"/>
    <property type="evidence" value="ECO:0007669"/>
    <property type="project" value="InterPro"/>
</dbReference>
<dbReference type="InterPro" id="IPR009068">
    <property type="entry name" value="uS15_NS1_RNA-bd_sf"/>
</dbReference>
<dbReference type="Pfam" id="PF00312">
    <property type="entry name" value="Ribosomal_S15"/>
    <property type="match status" value="1"/>
</dbReference>
<evidence type="ECO:0000256" key="3">
    <source>
        <dbReference type="ARBA" id="ARBA00023274"/>
    </source>
</evidence>
<gene>
    <name evidence="5" type="ORF">B0T17DRAFT_514389</name>
</gene>
<dbReference type="PANTHER" id="PTHR23321:SF26">
    <property type="entry name" value="SMALL RIBOSOMAL SUBUNIT PROTEIN US15M"/>
    <property type="match status" value="1"/>
</dbReference>
<dbReference type="GO" id="GO:0006412">
    <property type="term" value="P:translation"/>
    <property type="evidence" value="ECO:0007669"/>
    <property type="project" value="InterPro"/>
</dbReference>
<keyword evidence="3" id="KW-0687">Ribonucleoprotein</keyword>
<evidence type="ECO:0000256" key="4">
    <source>
        <dbReference type="SAM" id="MobiDB-lite"/>
    </source>
</evidence>
<name>A0AA39XIU4_9PEZI</name>
<evidence type="ECO:0000256" key="1">
    <source>
        <dbReference type="ARBA" id="ARBA00008434"/>
    </source>
</evidence>
<dbReference type="GO" id="GO:0005840">
    <property type="term" value="C:ribosome"/>
    <property type="evidence" value="ECO:0007669"/>
    <property type="project" value="UniProtKB-KW"/>
</dbReference>
<dbReference type="EMBL" id="JAULSR010000001">
    <property type="protein sequence ID" value="KAK0634814.1"/>
    <property type="molecule type" value="Genomic_DNA"/>
</dbReference>
<comment type="caution">
    <text evidence="5">The sequence shown here is derived from an EMBL/GenBank/DDBJ whole genome shotgun (WGS) entry which is preliminary data.</text>
</comment>
<reference evidence="5" key="1">
    <citation type="submission" date="2023-06" db="EMBL/GenBank/DDBJ databases">
        <title>Genome-scale phylogeny and comparative genomics of the fungal order Sordariales.</title>
        <authorList>
            <consortium name="Lawrence Berkeley National Laboratory"/>
            <person name="Hensen N."/>
            <person name="Bonometti L."/>
            <person name="Westerberg I."/>
            <person name="Brannstrom I.O."/>
            <person name="Guillou S."/>
            <person name="Cros-Aarteil S."/>
            <person name="Calhoun S."/>
            <person name="Haridas S."/>
            <person name="Kuo A."/>
            <person name="Mondo S."/>
            <person name="Pangilinan J."/>
            <person name="Riley R."/>
            <person name="LaButti K."/>
            <person name="Andreopoulos B."/>
            <person name="Lipzen A."/>
            <person name="Chen C."/>
            <person name="Yanf M."/>
            <person name="Daum C."/>
            <person name="Ng V."/>
            <person name="Clum A."/>
            <person name="Steindorff A."/>
            <person name="Ohm R."/>
            <person name="Martin F."/>
            <person name="Silar P."/>
            <person name="Natvig D."/>
            <person name="Lalanne C."/>
            <person name="Gautier V."/>
            <person name="Ament-velasquez S.L."/>
            <person name="Kruys A."/>
            <person name="Hutchinson M.I."/>
            <person name="Powell A.J."/>
            <person name="Barry K."/>
            <person name="Miller A.N."/>
            <person name="Grigoriev I.V."/>
            <person name="Debuchy R."/>
            <person name="Gladieux P."/>
            <person name="Thoren M.H."/>
            <person name="Johannesson H."/>
        </authorList>
    </citation>
    <scope>NUCLEOTIDE SEQUENCE</scope>
    <source>
        <strain evidence="5">SMH3391-2</strain>
    </source>
</reference>
<dbReference type="InterPro" id="IPR005290">
    <property type="entry name" value="Ribosomal_uS15_bac-type"/>
</dbReference>
<evidence type="ECO:0008006" key="7">
    <source>
        <dbReference type="Google" id="ProtNLM"/>
    </source>
</evidence>
<sequence length="326" mass="36343">MPPRIPGPQGLRSLSLCLRPSTTTTTTTTTMASSLQPFIQTANLSRKEKTRRMKQDPHGWAASQQRKSINLKRREELQVDRDASWGSPVHGIPTAFVESFDSAGQAPLSTPPVDEDGNPLSAPRPLPTSPHLLNYLLSKAELDAAISQAEQLTRPYISPDRATVDPRAEQMDLEEHQRQHAKALVAIERIASLQNASAKDRKHANIRRCIEEFGRHNTDHTLERPAPPLARGVVPGPQPVRAGPDTGSSEVQIAILTSKIRALASKLEGPKGNRDKNNKRSLRLLCHKRQRLLRYMERKERGSGRWVHMLETLGLTPATWKEQITL</sequence>
<dbReference type="PANTHER" id="PTHR23321">
    <property type="entry name" value="RIBOSOMAL PROTEIN S15, BACTERIAL AND ORGANELLAR"/>
    <property type="match status" value="1"/>
</dbReference>
<dbReference type="Gene3D" id="1.10.287.10">
    <property type="entry name" value="S15/NS1, RNA-binding"/>
    <property type="match status" value="1"/>
</dbReference>
<accession>A0AA39XIU4</accession>
<feature type="region of interest" description="Disordered" evidence="4">
    <location>
        <begin position="102"/>
        <end position="126"/>
    </location>
</feature>
<proteinExistence type="inferred from homology"/>
<comment type="similarity">
    <text evidence="1">Belongs to the universal ribosomal protein uS15 family.</text>
</comment>
<keyword evidence="6" id="KW-1185">Reference proteome</keyword>
<dbReference type="SMART" id="SM01387">
    <property type="entry name" value="Ribosomal_S15"/>
    <property type="match status" value="1"/>
</dbReference>
<dbReference type="GO" id="GO:0005737">
    <property type="term" value="C:cytoplasm"/>
    <property type="evidence" value="ECO:0007669"/>
    <property type="project" value="UniProtKB-ARBA"/>
</dbReference>
<dbReference type="CDD" id="cd00353">
    <property type="entry name" value="Ribosomal_S15p_S13e"/>
    <property type="match status" value="1"/>
</dbReference>
<dbReference type="InterPro" id="IPR000589">
    <property type="entry name" value="Ribosomal_uS15"/>
</dbReference>
<keyword evidence="2" id="KW-0689">Ribosomal protein</keyword>